<dbReference type="SMART" id="SM00327">
    <property type="entry name" value="VWA"/>
    <property type="match status" value="1"/>
</dbReference>
<proteinExistence type="predicted"/>
<accession>A0AAP2GKL0</accession>
<protein>
    <submittedName>
        <fullName evidence="4">VWA domain-containing protein</fullName>
    </submittedName>
</protein>
<evidence type="ECO:0000256" key="2">
    <source>
        <dbReference type="SAM" id="SignalP"/>
    </source>
</evidence>
<dbReference type="RefSeq" id="WP_254167366.1">
    <property type="nucleotide sequence ID" value="NZ_JAHESF010000025.1"/>
</dbReference>
<sequence>MRTPISVLLCFWSIPVLAQITPAQQKSLNACVDYANQTADGVTAVIRSIIDYYPSLERKNFGAPRYVCPSPADVYYYNNAVSQCKTLGNVAASLSSALENLRGAEQKIDQQCKALDTYHKLEDYKQDNFARARSLIAELQTLTADYQKKLRAFQLVLETSYKKLGGGTADKNYQQSDARMLAVIGMERQLIDTWSFNLEEKVHTGWPVDKLTESIPETDRQLSALKGLNTTLKYPASSMWSAFQEALSSILEIKRNALDGYNYEAKKSDKHSNDVYLELINYFNGTLVSDYNTFIQFSERDNYRGLKTIKYVPLFEIRSQSKAVSVDVKPFKDRPYTPLKVAVQKTAIGKPVFESLLAYVEFINECWRETGYLQSVIGNFSSTAASFKNLESYGRRAPMHFDYGDYKVPLSYYQKAVSGGNVVPAPYGKALNDQAEVLLNVLKEMDDLCAVLETEVKERKYEQDRLARVYTILERQAELFRIWDEKKELLYNDLRAVYDSYPVTNTASAWQISGKALRTLTDLNREALFKAKAYYNGDSTVTVPTEEIDKTVREVIANEYENMKGIQKIGRNNGLCPYTPYEDLPETARRLSEDFKKLKPAGTSSGYSHPYHSMVYLYNEIVDDYNKFCELSTSVYHLKTIKQPELFALHQASSKAKATQNKTNEPVRPGSGNVQNNATAKDKPTAVPGAKTTVVHDTVYIEKRDTVYLTGSTDDLRSMEGYATNNMILLLDVSGSMNQPGKLPLLKQSMLDMLSMMRQEDHISIIAFSGKPRILLKSTSFKEEDKIRKAVNDLSSSGKTDGNAALKLAYKVADENYIRGGNNRIILATDGEFEIGDEIRQLIGNFTKQDIFLSVFNFGKGAGTSKTLEAIATLGKGNYEPVSAENIRLKLIREAKARRK</sequence>
<dbReference type="EMBL" id="JAHESF010000025">
    <property type="protein sequence ID" value="MBT1699426.1"/>
    <property type="molecule type" value="Genomic_DNA"/>
</dbReference>
<dbReference type="InterPro" id="IPR051266">
    <property type="entry name" value="CLCR"/>
</dbReference>
<name>A0AAP2GKL0_9BACT</name>
<dbReference type="Proteomes" id="UP001319200">
    <property type="component" value="Unassembled WGS sequence"/>
</dbReference>
<evidence type="ECO:0000313" key="4">
    <source>
        <dbReference type="EMBL" id="MBT1699426.1"/>
    </source>
</evidence>
<dbReference type="PROSITE" id="PS50234">
    <property type="entry name" value="VWFA"/>
    <property type="match status" value="1"/>
</dbReference>
<dbReference type="Gene3D" id="3.40.50.410">
    <property type="entry name" value="von Willebrand factor, type A domain"/>
    <property type="match status" value="1"/>
</dbReference>
<feature type="compositionally biased region" description="Polar residues" evidence="1">
    <location>
        <begin position="653"/>
        <end position="664"/>
    </location>
</feature>
<feature type="chain" id="PRO_5042810728" evidence="2">
    <location>
        <begin position="19"/>
        <end position="900"/>
    </location>
</feature>
<dbReference type="Pfam" id="PF13519">
    <property type="entry name" value="VWA_2"/>
    <property type="match status" value="1"/>
</dbReference>
<gene>
    <name evidence="4" type="ORF">KK083_21190</name>
</gene>
<comment type="caution">
    <text evidence="4">The sequence shown here is derived from an EMBL/GenBank/DDBJ whole genome shotgun (WGS) entry which is preliminary data.</text>
</comment>
<dbReference type="PANTHER" id="PTHR10579:SF43">
    <property type="entry name" value="ZINC FINGER (C3HC4-TYPE RING FINGER) FAMILY PROTEIN"/>
    <property type="match status" value="1"/>
</dbReference>
<dbReference type="SUPFAM" id="SSF53300">
    <property type="entry name" value="vWA-like"/>
    <property type="match status" value="1"/>
</dbReference>
<feature type="signal peptide" evidence="2">
    <location>
        <begin position="1"/>
        <end position="18"/>
    </location>
</feature>
<dbReference type="InterPro" id="IPR036465">
    <property type="entry name" value="vWFA_dom_sf"/>
</dbReference>
<feature type="region of interest" description="Disordered" evidence="1">
    <location>
        <begin position="653"/>
        <end position="686"/>
    </location>
</feature>
<evidence type="ECO:0000256" key="1">
    <source>
        <dbReference type="SAM" id="MobiDB-lite"/>
    </source>
</evidence>
<evidence type="ECO:0000259" key="3">
    <source>
        <dbReference type="PROSITE" id="PS50234"/>
    </source>
</evidence>
<dbReference type="InterPro" id="IPR002035">
    <property type="entry name" value="VWF_A"/>
</dbReference>
<feature type="domain" description="VWFA" evidence="3">
    <location>
        <begin position="726"/>
        <end position="900"/>
    </location>
</feature>
<evidence type="ECO:0000313" key="5">
    <source>
        <dbReference type="Proteomes" id="UP001319200"/>
    </source>
</evidence>
<dbReference type="PANTHER" id="PTHR10579">
    <property type="entry name" value="CALCIUM-ACTIVATED CHLORIDE CHANNEL REGULATOR"/>
    <property type="match status" value="1"/>
</dbReference>
<keyword evidence="5" id="KW-1185">Reference proteome</keyword>
<reference evidence="4 5" key="1">
    <citation type="submission" date="2021-05" db="EMBL/GenBank/DDBJ databases">
        <title>A Polyphasic approach of four new species of the genus Ohtaekwangia: Ohtaekwangia histidinii sp. nov., Ohtaekwangia cretensis sp. nov., Ohtaekwangia indiensis sp. nov., Ohtaekwangia reichenbachii sp. nov. from diverse environment.</title>
        <authorList>
            <person name="Octaviana S."/>
        </authorList>
    </citation>
    <scope>NUCLEOTIDE SEQUENCE [LARGE SCALE GENOMIC DNA]</scope>
    <source>
        <strain evidence="4 5">PWU4</strain>
    </source>
</reference>
<organism evidence="4 5">
    <name type="scientific">Chryseosolibacter histidini</name>
    <dbReference type="NCBI Taxonomy" id="2782349"/>
    <lineage>
        <taxon>Bacteria</taxon>
        <taxon>Pseudomonadati</taxon>
        <taxon>Bacteroidota</taxon>
        <taxon>Cytophagia</taxon>
        <taxon>Cytophagales</taxon>
        <taxon>Chryseotaleaceae</taxon>
        <taxon>Chryseosolibacter</taxon>
    </lineage>
</organism>
<dbReference type="AlphaFoldDB" id="A0AAP2GKL0"/>
<keyword evidence="2" id="KW-0732">Signal</keyword>